<evidence type="ECO:0000256" key="9">
    <source>
        <dbReference type="PIRSR" id="PIRSR602401-1"/>
    </source>
</evidence>
<keyword evidence="7 9" id="KW-0408">Iron</keyword>
<evidence type="ECO:0000313" key="13">
    <source>
        <dbReference type="Proteomes" id="UP000307440"/>
    </source>
</evidence>
<keyword evidence="4 9" id="KW-0349">Heme</keyword>
<dbReference type="InterPro" id="IPR001128">
    <property type="entry name" value="Cyt_P450"/>
</dbReference>
<sequence>MLTVSCGFSAITMASLDSNDGEFLTASPTLFQLALVLFAYIALSNLRFLLYNTASRWRGPILLLGHGGRERPPLPPGPKKSEIDIAKLRHNPWLTFREWGKTYGPITSYTLLPSPLTLKLLSPYYQHHTTIVLNTSKSITDLLSARSSIYSDRPVNWMTNELARRKWNVFNIRSTEGRFKMYRRVLGQGMREGCSNVNGSTVEQGKSSKGGNGGEWGAIQEEECRMLIKALVKRPDDFLAEVRRSAVAVILKLAYGFQIGGNDDHFVRLIEETFALSSSLLVPGKYLVEFFPILRFVSDRFPGAGFKRHAKEVGQRLDRMSRAPFQWTKNQIASGTYLPSFTSKLLTSPTPYLSPSPSAGLSLDSDSEKEDIITWCSSALYVGGGDTVVSALSTFFLVMQLYPAVQARAQGEVDRVLAEAGRFVRLGDWNEMPYVVAVMKEVLRWGPPAPLGIPHSVTKDDTYGGYLIPKGSKVVPNIWAVMHDEEMYPDPEKFSPERHLGENPQPDPTQFVFGFGKRVCPGARFAENGLFLNIANILAVFDISKARTFDGKVKSGVEIEPCVRWTTSVTSHLEPFTCRITPRASASHLVETVLEMEDPVADGLHDQPL</sequence>
<evidence type="ECO:0000256" key="5">
    <source>
        <dbReference type="ARBA" id="ARBA00022723"/>
    </source>
</evidence>
<comment type="similarity">
    <text evidence="3 10">Belongs to the cytochrome P450 family.</text>
</comment>
<keyword evidence="13" id="KW-1185">Reference proteome</keyword>
<evidence type="ECO:0000256" key="10">
    <source>
        <dbReference type="RuleBase" id="RU000461"/>
    </source>
</evidence>
<dbReference type="SUPFAM" id="SSF48264">
    <property type="entry name" value="Cytochrome P450"/>
    <property type="match status" value="1"/>
</dbReference>
<proteinExistence type="inferred from homology"/>
<dbReference type="PRINTS" id="PR00385">
    <property type="entry name" value="P450"/>
</dbReference>
<dbReference type="PROSITE" id="PS00086">
    <property type="entry name" value="CYTOCHROME_P450"/>
    <property type="match status" value="1"/>
</dbReference>
<keyword evidence="6 10" id="KW-0560">Oxidoreductase</keyword>
<dbReference type="InterPro" id="IPR017972">
    <property type="entry name" value="Cyt_P450_CS"/>
</dbReference>
<name>A0A5C3KE69_COPMA</name>
<gene>
    <name evidence="12" type="ORF">FA15DRAFT_649890</name>
</gene>
<keyword evidence="11" id="KW-0812">Transmembrane</keyword>
<protein>
    <submittedName>
        <fullName evidence="12">Cytochrome P450</fullName>
    </submittedName>
</protein>
<feature type="transmembrane region" description="Helical" evidence="11">
    <location>
        <begin position="30"/>
        <end position="50"/>
    </location>
</feature>
<organism evidence="12 13">
    <name type="scientific">Coprinopsis marcescibilis</name>
    <name type="common">Agaric fungus</name>
    <name type="synonym">Psathyrella marcescibilis</name>
    <dbReference type="NCBI Taxonomy" id="230819"/>
    <lineage>
        <taxon>Eukaryota</taxon>
        <taxon>Fungi</taxon>
        <taxon>Dikarya</taxon>
        <taxon>Basidiomycota</taxon>
        <taxon>Agaricomycotina</taxon>
        <taxon>Agaricomycetes</taxon>
        <taxon>Agaricomycetidae</taxon>
        <taxon>Agaricales</taxon>
        <taxon>Agaricineae</taxon>
        <taxon>Psathyrellaceae</taxon>
        <taxon>Coprinopsis</taxon>
    </lineage>
</organism>
<evidence type="ECO:0000256" key="1">
    <source>
        <dbReference type="ARBA" id="ARBA00001971"/>
    </source>
</evidence>
<dbReference type="AlphaFoldDB" id="A0A5C3KE69"/>
<feature type="binding site" description="axial binding residue" evidence="9">
    <location>
        <position position="520"/>
    </location>
    <ligand>
        <name>heme</name>
        <dbReference type="ChEBI" id="CHEBI:30413"/>
    </ligand>
    <ligandPart>
        <name>Fe</name>
        <dbReference type="ChEBI" id="CHEBI:18248"/>
    </ligandPart>
</feature>
<comment type="cofactor">
    <cofactor evidence="1 9">
        <name>heme</name>
        <dbReference type="ChEBI" id="CHEBI:30413"/>
    </cofactor>
</comment>
<dbReference type="PANTHER" id="PTHR46300:SF7">
    <property type="entry name" value="P450, PUTATIVE (EUROFUNG)-RELATED"/>
    <property type="match status" value="1"/>
</dbReference>
<evidence type="ECO:0000256" key="4">
    <source>
        <dbReference type="ARBA" id="ARBA00022617"/>
    </source>
</evidence>
<dbReference type="InterPro" id="IPR050364">
    <property type="entry name" value="Cytochrome_P450_fung"/>
</dbReference>
<reference evidence="12 13" key="1">
    <citation type="journal article" date="2019" name="Nat. Ecol. Evol.">
        <title>Megaphylogeny resolves global patterns of mushroom evolution.</title>
        <authorList>
            <person name="Varga T."/>
            <person name="Krizsan K."/>
            <person name="Foldi C."/>
            <person name="Dima B."/>
            <person name="Sanchez-Garcia M."/>
            <person name="Sanchez-Ramirez S."/>
            <person name="Szollosi G.J."/>
            <person name="Szarkandi J.G."/>
            <person name="Papp V."/>
            <person name="Albert L."/>
            <person name="Andreopoulos W."/>
            <person name="Angelini C."/>
            <person name="Antonin V."/>
            <person name="Barry K.W."/>
            <person name="Bougher N.L."/>
            <person name="Buchanan P."/>
            <person name="Buyck B."/>
            <person name="Bense V."/>
            <person name="Catcheside P."/>
            <person name="Chovatia M."/>
            <person name="Cooper J."/>
            <person name="Damon W."/>
            <person name="Desjardin D."/>
            <person name="Finy P."/>
            <person name="Geml J."/>
            <person name="Haridas S."/>
            <person name="Hughes K."/>
            <person name="Justo A."/>
            <person name="Karasinski D."/>
            <person name="Kautmanova I."/>
            <person name="Kiss B."/>
            <person name="Kocsube S."/>
            <person name="Kotiranta H."/>
            <person name="LaButti K.M."/>
            <person name="Lechner B.E."/>
            <person name="Liimatainen K."/>
            <person name="Lipzen A."/>
            <person name="Lukacs Z."/>
            <person name="Mihaltcheva S."/>
            <person name="Morgado L.N."/>
            <person name="Niskanen T."/>
            <person name="Noordeloos M.E."/>
            <person name="Ohm R.A."/>
            <person name="Ortiz-Santana B."/>
            <person name="Ovrebo C."/>
            <person name="Racz N."/>
            <person name="Riley R."/>
            <person name="Savchenko A."/>
            <person name="Shiryaev A."/>
            <person name="Soop K."/>
            <person name="Spirin V."/>
            <person name="Szebenyi C."/>
            <person name="Tomsovsky M."/>
            <person name="Tulloss R.E."/>
            <person name="Uehling J."/>
            <person name="Grigoriev I.V."/>
            <person name="Vagvolgyi C."/>
            <person name="Papp T."/>
            <person name="Martin F.M."/>
            <person name="Miettinen O."/>
            <person name="Hibbett D.S."/>
            <person name="Nagy L.G."/>
        </authorList>
    </citation>
    <scope>NUCLEOTIDE SEQUENCE [LARGE SCALE GENOMIC DNA]</scope>
    <source>
        <strain evidence="12 13">CBS 121175</strain>
    </source>
</reference>
<keyword evidence="5 9" id="KW-0479">Metal-binding</keyword>
<dbReference type="GO" id="GO:0005506">
    <property type="term" value="F:iron ion binding"/>
    <property type="evidence" value="ECO:0007669"/>
    <property type="project" value="InterPro"/>
</dbReference>
<dbReference type="STRING" id="230819.A0A5C3KE69"/>
<dbReference type="InterPro" id="IPR002401">
    <property type="entry name" value="Cyt_P450_E_grp-I"/>
</dbReference>
<dbReference type="CDD" id="cd11065">
    <property type="entry name" value="CYP64-like"/>
    <property type="match status" value="1"/>
</dbReference>
<evidence type="ECO:0000256" key="8">
    <source>
        <dbReference type="ARBA" id="ARBA00023033"/>
    </source>
</evidence>
<dbReference type="OrthoDB" id="2789670at2759"/>
<accession>A0A5C3KE69</accession>
<dbReference type="Pfam" id="PF00067">
    <property type="entry name" value="p450"/>
    <property type="match status" value="1"/>
</dbReference>
<dbReference type="GO" id="GO:0016705">
    <property type="term" value="F:oxidoreductase activity, acting on paired donors, with incorporation or reduction of molecular oxygen"/>
    <property type="evidence" value="ECO:0007669"/>
    <property type="project" value="InterPro"/>
</dbReference>
<dbReference type="GO" id="GO:0004497">
    <property type="term" value="F:monooxygenase activity"/>
    <property type="evidence" value="ECO:0007669"/>
    <property type="project" value="UniProtKB-KW"/>
</dbReference>
<evidence type="ECO:0000256" key="11">
    <source>
        <dbReference type="SAM" id="Phobius"/>
    </source>
</evidence>
<keyword evidence="11" id="KW-1133">Transmembrane helix</keyword>
<dbReference type="GO" id="GO:0020037">
    <property type="term" value="F:heme binding"/>
    <property type="evidence" value="ECO:0007669"/>
    <property type="project" value="InterPro"/>
</dbReference>
<evidence type="ECO:0000256" key="2">
    <source>
        <dbReference type="ARBA" id="ARBA00005179"/>
    </source>
</evidence>
<evidence type="ECO:0000256" key="7">
    <source>
        <dbReference type="ARBA" id="ARBA00023004"/>
    </source>
</evidence>
<dbReference type="PRINTS" id="PR00463">
    <property type="entry name" value="EP450I"/>
</dbReference>
<evidence type="ECO:0000313" key="12">
    <source>
        <dbReference type="EMBL" id="TFK18077.1"/>
    </source>
</evidence>
<dbReference type="InterPro" id="IPR036396">
    <property type="entry name" value="Cyt_P450_sf"/>
</dbReference>
<keyword evidence="8 10" id="KW-0503">Monooxygenase</keyword>
<evidence type="ECO:0000256" key="6">
    <source>
        <dbReference type="ARBA" id="ARBA00023002"/>
    </source>
</evidence>
<dbReference type="PANTHER" id="PTHR46300">
    <property type="entry name" value="P450, PUTATIVE (EUROFUNG)-RELATED-RELATED"/>
    <property type="match status" value="1"/>
</dbReference>
<evidence type="ECO:0000256" key="3">
    <source>
        <dbReference type="ARBA" id="ARBA00010617"/>
    </source>
</evidence>
<dbReference type="Gene3D" id="1.10.630.10">
    <property type="entry name" value="Cytochrome P450"/>
    <property type="match status" value="1"/>
</dbReference>
<keyword evidence="11" id="KW-0472">Membrane</keyword>
<dbReference type="Proteomes" id="UP000307440">
    <property type="component" value="Unassembled WGS sequence"/>
</dbReference>
<dbReference type="EMBL" id="ML210434">
    <property type="protein sequence ID" value="TFK18077.1"/>
    <property type="molecule type" value="Genomic_DNA"/>
</dbReference>
<comment type="pathway">
    <text evidence="2">Secondary metabolite biosynthesis.</text>
</comment>